<dbReference type="AlphaFoldDB" id="A0A0V9UDU2"/>
<evidence type="ECO:0000313" key="1">
    <source>
        <dbReference type="EMBL" id="KSZ56153.1"/>
    </source>
</evidence>
<organism evidence="1 2">
    <name type="scientific">Rhodococcus pyridinivorans KG-16</name>
    <dbReference type="NCBI Taxonomy" id="1441730"/>
    <lineage>
        <taxon>Bacteria</taxon>
        <taxon>Bacillati</taxon>
        <taxon>Actinomycetota</taxon>
        <taxon>Actinomycetes</taxon>
        <taxon>Mycobacteriales</taxon>
        <taxon>Nocardiaceae</taxon>
        <taxon>Rhodococcus</taxon>
    </lineage>
</organism>
<name>A0A0V9UDU2_9NOCA</name>
<reference evidence="2" key="1">
    <citation type="submission" date="2015-01" db="EMBL/GenBank/DDBJ databases">
        <title>Draft genome sequence of Rhodococcus pyridinivorans strain KG-16, a hydrocarbon-degrading bacterium.</title>
        <authorList>
            <person name="Aggarwal R.K."/>
            <person name="Dawar C."/>
        </authorList>
    </citation>
    <scope>NUCLEOTIDE SEQUENCE [LARGE SCALE GENOMIC DNA]</scope>
    <source>
        <strain evidence="2">KG-16</strain>
    </source>
</reference>
<sequence>MVAIVHQHLADLSEQDTTVTESKMLIDAVSGQEREVDTCVEALVAGQRIVISIECRDHARPQTIGFIEEMKSKHEFLPTNRLLLVSSSGFTASARARAKDHNIGLVQPGPDLRSEVEGKLNRVWVKSFALSPRRIKVNLEGQLEGEGALPENDLGDELFLSDGTQMGSLRELVEAAITGLNVDNDAMRDALEGEGEFEVGLDLMAAPDAVPPLYLRRKGSVTGPLHRVRSAVILGRASVKVAPMDLTSAVLRSADHAASAEPVSPPYAHGRVVLGDKEVLFVVTEGDGDSRTQMRVKPATK</sequence>
<dbReference type="PATRIC" id="fig|1441730.3.peg.5213"/>
<comment type="caution">
    <text evidence="1">The sequence shown here is derived from an EMBL/GenBank/DDBJ whole genome shotgun (WGS) entry which is preliminary data.</text>
</comment>
<dbReference type="Proteomes" id="UP000053060">
    <property type="component" value="Unassembled WGS sequence"/>
</dbReference>
<accession>A0A0V9UDU2</accession>
<proteinExistence type="predicted"/>
<evidence type="ECO:0008006" key="3">
    <source>
        <dbReference type="Google" id="ProtNLM"/>
    </source>
</evidence>
<dbReference type="EMBL" id="AZXY01000021">
    <property type="protein sequence ID" value="KSZ56153.1"/>
    <property type="molecule type" value="Genomic_DNA"/>
</dbReference>
<reference evidence="1 2" key="2">
    <citation type="journal article" date="2016" name="Genome Announc.">
        <title>Draft Genome Sequence of a Versatile Hydrocarbon-Degrading Bacterium, Rhodococcus pyridinivorans Strain KG-16, Collected from Oil Fields in India.</title>
        <authorList>
            <person name="Aggarwal R.K."/>
            <person name="Dawar C."/>
            <person name="Phanindranath R."/>
            <person name="Mutnuri L."/>
            <person name="Dayal A.M."/>
        </authorList>
    </citation>
    <scope>NUCLEOTIDE SEQUENCE [LARGE SCALE GENOMIC DNA]</scope>
    <source>
        <strain evidence="1 2">KG-16</strain>
    </source>
</reference>
<evidence type="ECO:0000313" key="2">
    <source>
        <dbReference type="Proteomes" id="UP000053060"/>
    </source>
</evidence>
<gene>
    <name evidence="1" type="ORF">Z045_24820</name>
</gene>
<protein>
    <recommendedName>
        <fullName evidence="3">Restriction endonuclease type IV Mrr domain-containing protein</fullName>
    </recommendedName>
</protein>